<dbReference type="PANTHER" id="PTHR30290:SF65">
    <property type="entry name" value="MONOACYL PHOSPHATIDYLINOSITOL TETRAMANNOSIDE-BINDING PROTEIN LPQW-RELATED"/>
    <property type="match status" value="1"/>
</dbReference>
<dbReference type="AlphaFoldDB" id="A0A428ZL14"/>
<reference evidence="2 3" key="1">
    <citation type="submission" date="2018-05" db="EMBL/GenBank/DDBJ databases">
        <title>Evolution of GPA BGCs.</title>
        <authorList>
            <person name="Waglechner N."/>
            <person name="Wright G.D."/>
        </authorList>
    </citation>
    <scope>NUCLEOTIDE SEQUENCE [LARGE SCALE GENOMIC DNA]</scope>
    <source>
        <strain evidence="2 3">A82846</strain>
    </source>
</reference>
<dbReference type="SUPFAM" id="SSF53850">
    <property type="entry name" value="Periplasmic binding protein-like II"/>
    <property type="match status" value="1"/>
</dbReference>
<evidence type="ECO:0000313" key="2">
    <source>
        <dbReference type="EMBL" id="RSM88753.1"/>
    </source>
</evidence>
<feature type="domain" description="Solute-binding protein family 5" evidence="1">
    <location>
        <begin position="55"/>
        <end position="383"/>
    </location>
</feature>
<comment type="caution">
    <text evidence="2">The sequence shown here is derived from an EMBL/GenBank/DDBJ whole genome shotgun (WGS) entry which is preliminary data.</text>
</comment>
<name>A0A428ZL14_KIBAR</name>
<evidence type="ECO:0000313" key="3">
    <source>
        <dbReference type="Proteomes" id="UP000287547"/>
    </source>
</evidence>
<dbReference type="Pfam" id="PF00496">
    <property type="entry name" value="SBP_bac_5"/>
    <property type="match status" value="1"/>
</dbReference>
<dbReference type="OrthoDB" id="5243526at2"/>
<protein>
    <submittedName>
        <fullName evidence="2">ABC transporter substrate-binding protein</fullName>
    </submittedName>
</protein>
<dbReference type="InterPro" id="IPR039424">
    <property type="entry name" value="SBP_5"/>
</dbReference>
<dbReference type="GO" id="GO:1904680">
    <property type="term" value="F:peptide transmembrane transporter activity"/>
    <property type="evidence" value="ECO:0007669"/>
    <property type="project" value="TreeGrafter"/>
</dbReference>
<dbReference type="EMBL" id="QHKI01000004">
    <property type="protein sequence ID" value="RSM88753.1"/>
    <property type="molecule type" value="Genomic_DNA"/>
</dbReference>
<dbReference type="Gene3D" id="3.40.190.10">
    <property type="entry name" value="Periplasmic binding protein-like II"/>
    <property type="match status" value="1"/>
</dbReference>
<gene>
    <name evidence="2" type="ORF">DMH04_08575</name>
</gene>
<proteinExistence type="predicted"/>
<dbReference type="InterPro" id="IPR000914">
    <property type="entry name" value="SBP_5_dom"/>
</dbReference>
<dbReference type="Gene3D" id="3.10.105.10">
    <property type="entry name" value="Dipeptide-binding Protein, Domain 3"/>
    <property type="match status" value="1"/>
</dbReference>
<organism evidence="2 3">
    <name type="scientific">Kibdelosporangium aridum</name>
    <dbReference type="NCBI Taxonomy" id="2030"/>
    <lineage>
        <taxon>Bacteria</taxon>
        <taxon>Bacillati</taxon>
        <taxon>Actinomycetota</taxon>
        <taxon>Actinomycetes</taxon>
        <taxon>Pseudonocardiales</taxon>
        <taxon>Pseudonocardiaceae</taxon>
        <taxon>Kibdelosporangium</taxon>
    </lineage>
</organism>
<sequence>MLATGCFAGSATSDRLRVVLPFPPAQGMSPWSDDALLLTRLGIAEPLVELDTNGKPVPGLAESWAKVDATTWRFRVRGGVKLHDGTTLTTQHVADALTKAASASPVPRAVKGLGLTAKADGDREVVVTTTKPDPVLPQRLSSPNLVILAGSAGTGPFMLKSLQGKDTAVLDAFAQHWAGAPQVSGVDVRFVPDGTARAAALRAGEADVVHALPVAAAANLDGGQLLEVPLPRTVSLHLNTSKPPFADAGLRAAARSSVDPNALAKGVYEGRADAAQGIYGPASPWAGQRTINHPTAPATPAGQKVVLATYGDRAELPEVASVIAEALRAKGFVVEQVVREYSLLEPDLLAGKFDAVVSTRSYLLDTGDPFTYLATDMTCGGSYNLARLCDPAIDTAIGQAQDALKVEAAILATDALVPLVHERARIGVAQGVTEVAADSFERHLITKATRRS</sequence>
<dbReference type="PANTHER" id="PTHR30290">
    <property type="entry name" value="PERIPLASMIC BINDING COMPONENT OF ABC TRANSPORTER"/>
    <property type="match status" value="1"/>
</dbReference>
<dbReference type="GO" id="GO:0015833">
    <property type="term" value="P:peptide transport"/>
    <property type="evidence" value="ECO:0007669"/>
    <property type="project" value="TreeGrafter"/>
</dbReference>
<dbReference type="Proteomes" id="UP000287547">
    <property type="component" value="Unassembled WGS sequence"/>
</dbReference>
<evidence type="ECO:0000259" key="1">
    <source>
        <dbReference type="Pfam" id="PF00496"/>
    </source>
</evidence>
<accession>A0A428ZL14</accession>